<evidence type="ECO:0000313" key="3">
    <source>
        <dbReference type="Proteomes" id="UP000235371"/>
    </source>
</evidence>
<name>A0A2J6SS54_9HELO</name>
<proteinExistence type="predicted"/>
<organism evidence="2 3">
    <name type="scientific">Hyaloscypha bicolor E</name>
    <dbReference type="NCBI Taxonomy" id="1095630"/>
    <lineage>
        <taxon>Eukaryota</taxon>
        <taxon>Fungi</taxon>
        <taxon>Dikarya</taxon>
        <taxon>Ascomycota</taxon>
        <taxon>Pezizomycotina</taxon>
        <taxon>Leotiomycetes</taxon>
        <taxon>Helotiales</taxon>
        <taxon>Hyaloscyphaceae</taxon>
        <taxon>Hyaloscypha</taxon>
        <taxon>Hyaloscypha bicolor</taxon>
    </lineage>
</organism>
<reference evidence="2 3" key="1">
    <citation type="submission" date="2016-04" db="EMBL/GenBank/DDBJ databases">
        <title>A degradative enzymes factory behind the ericoid mycorrhizal symbiosis.</title>
        <authorList>
            <consortium name="DOE Joint Genome Institute"/>
            <person name="Martino E."/>
            <person name="Morin E."/>
            <person name="Grelet G."/>
            <person name="Kuo A."/>
            <person name="Kohler A."/>
            <person name="Daghino S."/>
            <person name="Barry K."/>
            <person name="Choi C."/>
            <person name="Cichocki N."/>
            <person name="Clum A."/>
            <person name="Copeland A."/>
            <person name="Hainaut M."/>
            <person name="Haridas S."/>
            <person name="Labutti K."/>
            <person name="Lindquist E."/>
            <person name="Lipzen A."/>
            <person name="Khouja H.-R."/>
            <person name="Murat C."/>
            <person name="Ohm R."/>
            <person name="Olson A."/>
            <person name="Spatafora J."/>
            <person name="Veneault-Fourrey C."/>
            <person name="Henrissat B."/>
            <person name="Grigoriev I."/>
            <person name="Martin F."/>
            <person name="Perotto S."/>
        </authorList>
    </citation>
    <scope>NUCLEOTIDE SEQUENCE [LARGE SCALE GENOMIC DNA]</scope>
    <source>
        <strain evidence="2 3">E</strain>
    </source>
</reference>
<feature type="compositionally biased region" description="Basic and acidic residues" evidence="1">
    <location>
        <begin position="72"/>
        <end position="82"/>
    </location>
</feature>
<feature type="region of interest" description="Disordered" evidence="1">
    <location>
        <begin position="1"/>
        <end position="106"/>
    </location>
</feature>
<feature type="compositionally biased region" description="Basic and acidic residues" evidence="1">
    <location>
        <begin position="31"/>
        <end position="42"/>
    </location>
</feature>
<feature type="compositionally biased region" description="Polar residues" evidence="1">
    <location>
        <begin position="1"/>
        <end position="14"/>
    </location>
</feature>
<accession>A0A2J6SS54</accession>
<evidence type="ECO:0000256" key="1">
    <source>
        <dbReference type="SAM" id="MobiDB-lite"/>
    </source>
</evidence>
<dbReference type="GeneID" id="36589531"/>
<dbReference type="InParanoid" id="A0A2J6SS54"/>
<dbReference type="Proteomes" id="UP000235371">
    <property type="component" value="Unassembled WGS sequence"/>
</dbReference>
<gene>
    <name evidence="2" type="ORF">K444DRAFT_619096</name>
</gene>
<dbReference type="RefSeq" id="XP_024730473.1">
    <property type="nucleotide sequence ID" value="XM_024881454.1"/>
</dbReference>
<dbReference type="EMBL" id="KZ613872">
    <property type="protein sequence ID" value="PMD53569.1"/>
    <property type="molecule type" value="Genomic_DNA"/>
</dbReference>
<evidence type="ECO:0000313" key="2">
    <source>
        <dbReference type="EMBL" id="PMD53569.1"/>
    </source>
</evidence>
<sequence length="106" mass="12467">MSSESTYRNSSPEASTWDRNDPTDTFIASPDKPEQVDQERDPSNYTYPHPPLRHLSPSIPPHLHPRNPLPEYRIRNTEHYPDTDPQTTQPHPNRRKPMSFRPQNNR</sequence>
<protein>
    <submittedName>
        <fullName evidence="2">Uncharacterized protein</fullName>
    </submittedName>
</protein>
<dbReference type="AlphaFoldDB" id="A0A2J6SS54"/>
<keyword evidence="3" id="KW-1185">Reference proteome</keyword>